<dbReference type="AlphaFoldDB" id="A0A162L4W9"/>
<dbReference type="EMBL" id="LROR01000089">
    <property type="protein sequence ID" value="OBR90579.1"/>
    <property type="molecule type" value="Genomic_DNA"/>
</dbReference>
<reference evidence="3 5" key="2">
    <citation type="journal article" date="2016" name="Front. Microbiol.">
        <title>Industrial Acetogenic Biocatalysts: A Comparative Metabolic and Genomic Analysis.</title>
        <authorList>
            <person name="Bengelsdorf F."/>
            <person name="Poehlein A."/>
            <person name="Sonja S."/>
            <person name="Erz C."/>
            <person name="Hummel T."/>
            <person name="Hoffmeister S."/>
            <person name="Daniel R."/>
            <person name="Durre P."/>
        </authorList>
    </citation>
    <scope>NUCLEOTIDE SEQUENCE [LARGE SCALE GENOMIC DNA]</scope>
    <source>
        <strain evidence="3 5">PTA-10522</strain>
    </source>
</reference>
<dbReference type="SUPFAM" id="SSF51726">
    <property type="entry name" value="UROD/MetE-like"/>
    <property type="match status" value="1"/>
</dbReference>
<gene>
    <name evidence="2" type="primary">hemE_10</name>
    <name evidence="3" type="synonym">hemE_11</name>
    <name evidence="3" type="ORF">CLCOS_39440</name>
    <name evidence="2" type="ORF">WX73_01843</name>
</gene>
<dbReference type="Pfam" id="PF01208">
    <property type="entry name" value="URO-D"/>
    <property type="match status" value="1"/>
</dbReference>
<dbReference type="EC" id="4.1.1.37" evidence="2"/>
<dbReference type="PATRIC" id="fig|1705578.3.peg.2092"/>
<sequence>MTPQEMTEICNKRMMAALNMEKPDRIPILFSGHCYYNFIDPTMVMADFWRRPKLVDENLIKAAELPILKEIDSPPMVSLGMPAETKHQSFAAKWFAKMKVPGRELPENALWQISEQGPMTEEDYDTIINKGWNYLKQELLKRIGFDPDVLPKSDMDYAKELQVKVAALGKQNIGRAGGMLPFPPFEVLSGARKLPKFFRDLYRIPDRVRAALDVVEDECVEESAKLIDAIPGAYGFIGGTRAGCDFISSKVFEKFYFSYYRKLVPMMHKKNVKAWLHMDGNWELFLHYFTEFPKASCVWDPDHITDIRKIKEILGDKMCITGNVPPALTSVGTPEDCYNYARDLVELFKDDGGFIMNSGCSVPPNAKRENVEAVVLATLGK</sequence>
<comment type="caution">
    <text evidence="2">The sequence shown here is derived from an EMBL/GenBank/DDBJ whole genome shotgun (WGS) entry which is preliminary data.</text>
</comment>
<organism evidence="2 4">
    <name type="scientific">Clostridium coskatii</name>
    <dbReference type="NCBI Taxonomy" id="1705578"/>
    <lineage>
        <taxon>Bacteria</taxon>
        <taxon>Bacillati</taxon>
        <taxon>Bacillota</taxon>
        <taxon>Clostridia</taxon>
        <taxon>Eubacteriales</taxon>
        <taxon>Clostridiaceae</taxon>
        <taxon>Clostridium</taxon>
    </lineage>
</organism>
<dbReference type="EMBL" id="LITQ01000027">
    <property type="protein sequence ID" value="OAA91152.1"/>
    <property type="molecule type" value="Genomic_DNA"/>
</dbReference>
<dbReference type="RefSeq" id="WP_063601897.1">
    <property type="nucleotide sequence ID" value="NZ_LITQ01000027.1"/>
</dbReference>
<dbReference type="InterPro" id="IPR052024">
    <property type="entry name" value="Methanogen_methyltrans"/>
</dbReference>
<evidence type="ECO:0000313" key="2">
    <source>
        <dbReference type="EMBL" id="OAA91152.1"/>
    </source>
</evidence>
<reference evidence="2 4" key="1">
    <citation type="journal article" date="2015" name="Biotechnol. Bioeng.">
        <title>Genome sequence and phenotypic characterization of Caulobacter segnis.</title>
        <authorList>
            <person name="Patel S."/>
            <person name="Fletcher B."/>
            <person name="Scott D.C."/>
            <person name="Ely B."/>
        </authorList>
    </citation>
    <scope>NUCLEOTIDE SEQUENCE [LARGE SCALE GENOMIC DNA]</scope>
    <source>
        <strain evidence="2 4">PS02</strain>
    </source>
</reference>
<dbReference type="Proteomes" id="UP000093694">
    <property type="component" value="Unassembled WGS sequence"/>
</dbReference>
<evidence type="ECO:0000313" key="4">
    <source>
        <dbReference type="Proteomes" id="UP000077384"/>
    </source>
</evidence>
<keyword evidence="2" id="KW-0456">Lyase</keyword>
<proteinExistence type="predicted"/>
<protein>
    <submittedName>
        <fullName evidence="2">Uroporphyrinogen decarboxylase</fullName>
        <ecNumber evidence="2">4.1.1.37</ecNumber>
    </submittedName>
</protein>
<dbReference type="InterPro" id="IPR000257">
    <property type="entry name" value="Uroporphyrinogen_deCOase"/>
</dbReference>
<accession>A0A162L4W9</accession>
<dbReference type="PANTHER" id="PTHR47099">
    <property type="entry name" value="METHYLCOBAMIDE:COM METHYLTRANSFERASE MTBA"/>
    <property type="match status" value="1"/>
</dbReference>
<keyword evidence="5" id="KW-1185">Reference proteome</keyword>
<evidence type="ECO:0000313" key="3">
    <source>
        <dbReference type="EMBL" id="OBR90579.1"/>
    </source>
</evidence>
<dbReference type="InterPro" id="IPR038071">
    <property type="entry name" value="UROD/MetE-like_sf"/>
</dbReference>
<feature type="domain" description="Uroporphyrinogen decarboxylase (URO-D)" evidence="1">
    <location>
        <begin position="190"/>
        <end position="376"/>
    </location>
</feature>
<name>A0A162L4W9_9CLOT</name>
<dbReference type="PANTHER" id="PTHR47099:SF1">
    <property type="entry name" value="METHYLCOBAMIDE:COM METHYLTRANSFERASE MTBA"/>
    <property type="match status" value="1"/>
</dbReference>
<dbReference type="Gene3D" id="3.20.20.210">
    <property type="match status" value="1"/>
</dbReference>
<dbReference type="Proteomes" id="UP000077384">
    <property type="component" value="Unassembled WGS sequence"/>
</dbReference>
<dbReference type="GO" id="GO:0004853">
    <property type="term" value="F:uroporphyrinogen decarboxylase activity"/>
    <property type="evidence" value="ECO:0007669"/>
    <property type="project" value="UniProtKB-EC"/>
</dbReference>
<evidence type="ECO:0000313" key="5">
    <source>
        <dbReference type="Proteomes" id="UP000093694"/>
    </source>
</evidence>
<dbReference type="GO" id="GO:0006779">
    <property type="term" value="P:porphyrin-containing compound biosynthetic process"/>
    <property type="evidence" value="ECO:0007669"/>
    <property type="project" value="InterPro"/>
</dbReference>
<evidence type="ECO:0000259" key="1">
    <source>
        <dbReference type="Pfam" id="PF01208"/>
    </source>
</evidence>